<name>A0A4U6CVG7_9BACT</name>
<accession>A0A4U6CVG7</accession>
<dbReference type="Proteomes" id="UP000304900">
    <property type="component" value="Unassembled WGS sequence"/>
</dbReference>
<evidence type="ECO:0000256" key="2">
    <source>
        <dbReference type="PROSITE-ProRule" id="PRU00169"/>
    </source>
</evidence>
<dbReference type="InterPro" id="IPR050595">
    <property type="entry name" value="Bact_response_regulator"/>
</dbReference>
<dbReference type="EMBL" id="SZVO01000018">
    <property type="protein sequence ID" value="TKT87667.1"/>
    <property type="molecule type" value="Genomic_DNA"/>
</dbReference>
<gene>
    <name evidence="4" type="ORF">FDK13_29210</name>
</gene>
<dbReference type="AlphaFoldDB" id="A0A4U6CVG7"/>
<dbReference type="OrthoDB" id="7631574at2"/>
<organism evidence="4 5">
    <name type="scientific">Dyadobacter frigoris</name>
    <dbReference type="NCBI Taxonomy" id="2576211"/>
    <lineage>
        <taxon>Bacteria</taxon>
        <taxon>Pseudomonadati</taxon>
        <taxon>Bacteroidota</taxon>
        <taxon>Cytophagia</taxon>
        <taxon>Cytophagales</taxon>
        <taxon>Spirosomataceae</taxon>
        <taxon>Dyadobacter</taxon>
    </lineage>
</organism>
<comment type="caution">
    <text evidence="4">The sequence shown here is derived from an EMBL/GenBank/DDBJ whole genome shotgun (WGS) entry which is preliminary data.</text>
</comment>
<dbReference type="Gene3D" id="3.40.50.2300">
    <property type="match status" value="1"/>
</dbReference>
<feature type="modified residue" description="4-aspartylphosphate" evidence="2">
    <location>
        <position position="59"/>
    </location>
</feature>
<dbReference type="SMART" id="SM00448">
    <property type="entry name" value="REC"/>
    <property type="match status" value="1"/>
</dbReference>
<feature type="domain" description="Response regulatory" evidence="3">
    <location>
        <begin position="5"/>
        <end position="126"/>
    </location>
</feature>
<dbReference type="InterPro" id="IPR011006">
    <property type="entry name" value="CheY-like_superfamily"/>
</dbReference>
<dbReference type="PROSITE" id="PS50110">
    <property type="entry name" value="RESPONSE_REGULATORY"/>
    <property type="match status" value="1"/>
</dbReference>
<dbReference type="Pfam" id="PF00072">
    <property type="entry name" value="Response_reg"/>
    <property type="match status" value="1"/>
</dbReference>
<keyword evidence="1 2" id="KW-0597">Phosphoprotein</keyword>
<dbReference type="RefSeq" id="WP_137343554.1">
    <property type="nucleotide sequence ID" value="NZ_BSQH01000005.1"/>
</dbReference>
<evidence type="ECO:0000256" key="1">
    <source>
        <dbReference type="ARBA" id="ARBA00022553"/>
    </source>
</evidence>
<proteinExistence type="predicted"/>
<protein>
    <submittedName>
        <fullName evidence="4">Response regulator</fullName>
    </submittedName>
</protein>
<reference evidence="4 5" key="1">
    <citation type="submission" date="2019-05" db="EMBL/GenBank/DDBJ databases">
        <title>Dyadobacter AR-3-8 sp. nov., isolated from arctic soil.</title>
        <authorList>
            <person name="Chaudhary D.K."/>
        </authorList>
    </citation>
    <scope>NUCLEOTIDE SEQUENCE [LARGE SCALE GENOMIC DNA]</scope>
    <source>
        <strain evidence="4 5">AR-3-8</strain>
    </source>
</reference>
<dbReference type="InterPro" id="IPR001789">
    <property type="entry name" value="Sig_transdc_resp-reg_receiver"/>
</dbReference>
<keyword evidence="5" id="KW-1185">Reference proteome</keyword>
<sequence>MKNRAFLLIDDDQDDHIIFADALKIADPNATCDYVFNCPDAIDFLKKQVITVPDFIFMDWSMPYMDAIECIQALREIPGIDRTPIYILSGSRPSFEIQDKVGLMIQKVLTKQNSIEQLAMEIQEAIA</sequence>
<dbReference type="GO" id="GO:0000160">
    <property type="term" value="P:phosphorelay signal transduction system"/>
    <property type="evidence" value="ECO:0007669"/>
    <property type="project" value="InterPro"/>
</dbReference>
<dbReference type="PANTHER" id="PTHR44591">
    <property type="entry name" value="STRESS RESPONSE REGULATOR PROTEIN 1"/>
    <property type="match status" value="1"/>
</dbReference>
<evidence type="ECO:0000259" key="3">
    <source>
        <dbReference type="PROSITE" id="PS50110"/>
    </source>
</evidence>
<dbReference type="SUPFAM" id="SSF52172">
    <property type="entry name" value="CheY-like"/>
    <property type="match status" value="1"/>
</dbReference>
<evidence type="ECO:0000313" key="5">
    <source>
        <dbReference type="Proteomes" id="UP000304900"/>
    </source>
</evidence>
<evidence type="ECO:0000313" key="4">
    <source>
        <dbReference type="EMBL" id="TKT87667.1"/>
    </source>
</evidence>
<dbReference type="PANTHER" id="PTHR44591:SF3">
    <property type="entry name" value="RESPONSE REGULATORY DOMAIN-CONTAINING PROTEIN"/>
    <property type="match status" value="1"/>
</dbReference>